<keyword evidence="8" id="KW-1185">Reference proteome</keyword>
<dbReference type="Proteomes" id="UP001165289">
    <property type="component" value="Unassembled WGS sequence"/>
</dbReference>
<organism evidence="7 8">
    <name type="scientific">Oopsacas minuta</name>
    <dbReference type="NCBI Taxonomy" id="111878"/>
    <lineage>
        <taxon>Eukaryota</taxon>
        <taxon>Metazoa</taxon>
        <taxon>Porifera</taxon>
        <taxon>Hexactinellida</taxon>
        <taxon>Hexasterophora</taxon>
        <taxon>Lyssacinosida</taxon>
        <taxon>Leucopsacidae</taxon>
        <taxon>Oopsacas</taxon>
    </lineage>
</organism>
<feature type="domain" description="THAP-type" evidence="6">
    <location>
        <begin position="1"/>
        <end position="71"/>
    </location>
</feature>
<evidence type="ECO:0000256" key="3">
    <source>
        <dbReference type="ARBA" id="ARBA00022833"/>
    </source>
</evidence>
<evidence type="ECO:0000256" key="1">
    <source>
        <dbReference type="ARBA" id="ARBA00022723"/>
    </source>
</evidence>
<reference evidence="7 8" key="1">
    <citation type="journal article" date="2023" name="BMC Biol.">
        <title>The compact genome of the sponge Oopsacas minuta (Hexactinellida) is lacking key metazoan core genes.</title>
        <authorList>
            <person name="Santini S."/>
            <person name="Schenkelaars Q."/>
            <person name="Jourda C."/>
            <person name="Duchesne M."/>
            <person name="Belahbib H."/>
            <person name="Rocher C."/>
            <person name="Selva M."/>
            <person name="Riesgo A."/>
            <person name="Vervoort M."/>
            <person name="Leys S.P."/>
            <person name="Kodjabachian L."/>
            <person name="Le Bivic A."/>
            <person name="Borchiellini C."/>
            <person name="Claverie J.M."/>
            <person name="Renard E."/>
        </authorList>
    </citation>
    <scope>NUCLEOTIDE SEQUENCE [LARGE SCALE GENOMIC DNA]</scope>
    <source>
        <strain evidence="7">SPO-2</strain>
    </source>
</reference>
<proteinExistence type="predicted"/>
<evidence type="ECO:0000256" key="2">
    <source>
        <dbReference type="ARBA" id="ARBA00022771"/>
    </source>
</evidence>
<protein>
    <recommendedName>
        <fullName evidence="6">THAP-type domain-containing protein</fullName>
    </recommendedName>
</protein>
<evidence type="ECO:0000313" key="7">
    <source>
        <dbReference type="EMBL" id="KAI6650606.1"/>
    </source>
</evidence>
<dbReference type="InterPro" id="IPR006612">
    <property type="entry name" value="THAP_Znf"/>
</dbReference>
<keyword evidence="3" id="KW-0862">Zinc</keyword>
<dbReference type="SUPFAM" id="SSF57716">
    <property type="entry name" value="Glucocorticoid receptor-like (DNA-binding domain)"/>
    <property type="match status" value="1"/>
</dbReference>
<dbReference type="EMBL" id="JAKMXF010000310">
    <property type="protein sequence ID" value="KAI6650606.1"/>
    <property type="molecule type" value="Genomic_DNA"/>
</dbReference>
<evidence type="ECO:0000259" key="6">
    <source>
        <dbReference type="PROSITE" id="PS50950"/>
    </source>
</evidence>
<keyword evidence="4 5" id="KW-0238">DNA-binding</keyword>
<comment type="caution">
    <text evidence="7">The sequence shown here is derived from an EMBL/GenBank/DDBJ whole genome shotgun (WGS) entry which is preliminary data.</text>
</comment>
<dbReference type="GO" id="GO:0008270">
    <property type="term" value="F:zinc ion binding"/>
    <property type="evidence" value="ECO:0007669"/>
    <property type="project" value="UniProtKB-KW"/>
</dbReference>
<sequence>MPEHPPELKQAWTLAIDREDIERLLTVRVCIKHFLEADIEYTHRVPFGDGTFTEVPRYRPKLKDGAVPCLFPGRPSFYISPTQTESNCLLPKADEYSELSPEEKLKEKFILSTIQGLITDQLVLISKFLANTDTHLYY</sequence>
<dbReference type="PROSITE" id="PS50950">
    <property type="entry name" value="ZF_THAP"/>
    <property type="match status" value="1"/>
</dbReference>
<keyword evidence="2 5" id="KW-0863">Zinc-finger</keyword>
<evidence type="ECO:0000313" key="8">
    <source>
        <dbReference type="Proteomes" id="UP001165289"/>
    </source>
</evidence>
<dbReference type="Pfam" id="PF05485">
    <property type="entry name" value="THAP"/>
    <property type="match status" value="1"/>
</dbReference>
<keyword evidence="1" id="KW-0479">Metal-binding</keyword>
<dbReference type="AlphaFoldDB" id="A0AAV7JQJ4"/>
<accession>A0AAV7JQJ4</accession>
<evidence type="ECO:0000256" key="4">
    <source>
        <dbReference type="ARBA" id="ARBA00023125"/>
    </source>
</evidence>
<dbReference type="GO" id="GO:0003677">
    <property type="term" value="F:DNA binding"/>
    <property type="evidence" value="ECO:0007669"/>
    <property type="project" value="UniProtKB-UniRule"/>
</dbReference>
<evidence type="ECO:0000256" key="5">
    <source>
        <dbReference type="PROSITE-ProRule" id="PRU00309"/>
    </source>
</evidence>
<name>A0AAV7JQJ4_9METZ</name>
<gene>
    <name evidence="7" type="ORF">LOD99_7656</name>
</gene>